<dbReference type="SUPFAM" id="SSF50978">
    <property type="entry name" value="WD40 repeat-like"/>
    <property type="match status" value="1"/>
</dbReference>
<reference evidence="7" key="1">
    <citation type="submission" date="2014-03" db="EMBL/GenBank/DDBJ databases">
        <authorList>
            <person name="Casaregola S."/>
        </authorList>
    </citation>
    <scope>NUCLEOTIDE SEQUENCE [LARGE SCALE GENOMIC DNA]</scope>
    <source>
        <strain evidence="7">CLIB 918</strain>
    </source>
</reference>
<dbReference type="GO" id="GO:0034058">
    <property type="term" value="P:endosomal vesicle fusion"/>
    <property type="evidence" value="ECO:0007669"/>
    <property type="project" value="TreeGrafter"/>
</dbReference>
<comment type="similarity">
    <text evidence="3">Belongs to the VAM6/VPS39 family.</text>
</comment>
<dbReference type="GO" id="GO:0012505">
    <property type="term" value="C:endomembrane system"/>
    <property type="evidence" value="ECO:0007669"/>
    <property type="project" value="UniProtKB-SubCell"/>
</dbReference>
<dbReference type="InterPro" id="IPR019452">
    <property type="entry name" value="VPS39/TGF_beta_rcpt-assoc_1"/>
</dbReference>
<dbReference type="GO" id="GO:0006886">
    <property type="term" value="P:intracellular protein transport"/>
    <property type="evidence" value="ECO:0007669"/>
    <property type="project" value="UniProtKB-UniRule"/>
</dbReference>
<dbReference type="InterPro" id="IPR019453">
    <property type="entry name" value="VPS39/TGFA1_Znf"/>
</dbReference>
<name>A0A0J9XFM3_GEOCN</name>
<evidence type="ECO:0000256" key="2">
    <source>
        <dbReference type="ARBA" id="ARBA00023136"/>
    </source>
</evidence>
<keyword evidence="2" id="KW-0472">Membrane</keyword>
<dbReference type="STRING" id="1173061.A0A0J9XFM3"/>
<accession>A0A0J9XFM3</accession>
<dbReference type="PANTHER" id="PTHR12894">
    <property type="entry name" value="CNH DOMAIN CONTAINING"/>
    <property type="match status" value="1"/>
</dbReference>
<evidence type="ECO:0000256" key="3">
    <source>
        <dbReference type="ARBA" id="ARBA00038201"/>
    </source>
</evidence>
<feature type="region of interest" description="Disordered" evidence="5">
    <location>
        <begin position="468"/>
        <end position="492"/>
    </location>
</feature>
<dbReference type="InterPro" id="IPR032914">
    <property type="entry name" value="Vam6/VPS39/TRAP1"/>
</dbReference>
<dbReference type="PROSITE" id="PS50236">
    <property type="entry name" value="CHCR"/>
    <property type="match status" value="1"/>
</dbReference>
<evidence type="ECO:0000313" key="8">
    <source>
        <dbReference type="Proteomes" id="UP000242525"/>
    </source>
</evidence>
<dbReference type="PROSITE" id="PS50219">
    <property type="entry name" value="CNH"/>
    <property type="match status" value="1"/>
</dbReference>
<dbReference type="EMBL" id="CCBN010000013">
    <property type="protein sequence ID" value="CDO56083.1"/>
    <property type="molecule type" value="Genomic_DNA"/>
</dbReference>
<dbReference type="GO" id="GO:0006914">
    <property type="term" value="P:autophagy"/>
    <property type="evidence" value="ECO:0007669"/>
    <property type="project" value="TreeGrafter"/>
</dbReference>
<dbReference type="Pfam" id="PF10367">
    <property type="entry name" value="zf-Vps39_C"/>
    <property type="match status" value="1"/>
</dbReference>
<dbReference type="OrthoDB" id="5325112at2759"/>
<dbReference type="Proteomes" id="UP000242525">
    <property type="component" value="Unassembled WGS sequence"/>
</dbReference>
<proteinExistence type="inferred from homology"/>
<protein>
    <submittedName>
        <fullName evidence="7">Similar to Saccharomyces cerevisiae YDL077C VAM6 Vacuolar protein that plays a critical role in the tethering steps of vacuolar membrane fusion</fullName>
    </submittedName>
</protein>
<evidence type="ECO:0000256" key="5">
    <source>
        <dbReference type="SAM" id="MobiDB-lite"/>
    </source>
</evidence>
<dbReference type="InterPro" id="IPR001180">
    <property type="entry name" value="CNH_dom"/>
</dbReference>
<feature type="repeat" description="CHCR" evidence="4">
    <location>
        <begin position="679"/>
        <end position="837"/>
    </location>
</feature>
<evidence type="ECO:0000259" key="6">
    <source>
        <dbReference type="PROSITE" id="PS50219"/>
    </source>
</evidence>
<dbReference type="GO" id="GO:0000329">
    <property type="term" value="C:fungal-type vacuole membrane"/>
    <property type="evidence" value="ECO:0007669"/>
    <property type="project" value="TreeGrafter"/>
</dbReference>
<sequence>MHFSDSSSHSGFDAALDPTKPAEESIEIEIYVPNLICKHSQKTEHSLITSLCAFNDKVIVGLSVGSINVYSISKGSSDIEEVGVTAELIDSFTNISTRPIEKLGVLKDVGSLVALTDNHISIYDLTTLTLDERLLSTKGATDFAIYSGISELSPEVGPIPILRLLVACRRRLVCYEWRDSEFFEYKEIYLPDLIRSLSFINLNKIVCGLTSEYVVVNIINNELTIVPFFPGGKSIIDNIGFNYFGIGGDPRLRPHVVGIPENKTALLVKGGVSQFINENGKLINYQKQFKFPSLPSIIELVFPYFLCILPTHVEVRNIETFTLLQTLDIPDVLYISIGKHDAYLATSHEVYQLAFTDLKQQIVTLSNHKGHLLEAICLVDHINHAILPEKRSLLRELKIHHATDLFFKRKRYMQALAILSEVSAPPTDVIEFFPSQISGPVISLLDYLNGDNSLDSISISSRQKTIASSSNLKDDTPSTDDLDSQLNSPDTDSTSFFAKSDLSGRDLHIAIRGLENFLADTRRKVSALLRTEKDSTKDKDLELLRSFYGSNIKSLEQTANLVDTTMFKCYTLRNKVLVGPLLRIHNYCDADVVKPVLLKLEKYQELIDFYFNRGLHTQALKQLRALSDDENIKGQFKGPSSTVKYLQKLGNDNIDVIFEFATWPISVKESFGSAIFLNRTPQSDSLDVQRVIQYLQKTSKLLTIRYLEYVTKEKGDVSPNLHTALAIAFVEFIKCNEDDEIIFAQARQFLNSTPRYYRIERILSSLPQPTTSKKLLEVKAILYGKRGQHEEALRIYTFEIRNDVKARGYCSELYDQDKEAGVTALHSLITLYLAPPIKNEPQRLDLALTLLSSQGSRMSVVEIINKLPDSTSIQQIAPFLTSQVRTLKKIENNIELKANLNKVNLVKTQERLLVTQNKCAATITNTKTCKVCFKRLGLSVISVFPDNVVVHYGCSKIYQNMLDKKTQETSNKLVEINKAKYSKRHV</sequence>
<comment type="subcellular location">
    <subcellularLocation>
        <location evidence="1">Endomembrane system</location>
        <topology evidence="1">Peripheral membrane protein</topology>
    </subcellularLocation>
</comment>
<feature type="domain" description="CNH" evidence="6">
    <location>
        <begin position="45"/>
        <end position="342"/>
    </location>
</feature>
<dbReference type="Pfam" id="PF00780">
    <property type="entry name" value="CNH"/>
    <property type="match status" value="1"/>
</dbReference>
<keyword evidence="8" id="KW-1185">Reference proteome</keyword>
<organism evidence="7 8">
    <name type="scientific">Geotrichum candidum</name>
    <name type="common">Oospora lactis</name>
    <name type="synonym">Dipodascus geotrichum</name>
    <dbReference type="NCBI Taxonomy" id="1173061"/>
    <lineage>
        <taxon>Eukaryota</taxon>
        <taxon>Fungi</taxon>
        <taxon>Dikarya</taxon>
        <taxon>Ascomycota</taxon>
        <taxon>Saccharomycotina</taxon>
        <taxon>Dipodascomycetes</taxon>
        <taxon>Dipodascales</taxon>
        <taxon>Dipodascaceae</taxon>
        <taxon>Geotrichum</taxon>
    </lineage>
</organism>
<dbReference type="InterPro" id="IPR036322">
    <property type="entry name" value="WD40_repeat_dom_sf"/>
</dbReference>
<evidence type="ECO:0000256" key="4">
    <source>
        <dbReference type="PROSITE-ProRule" id="PRU01006"/>
    </source>
</evidence>
<dbReference type="AlphaFoldDB" id="A0A0J9XFM3"/>
<gene>
    <name evidence="7" type="ORF">BN980_GECA13s02738g</name>
</gene>
<comment type="caution">
    <text evidence="7">The sequence shown here is derived from an EMBL/GenBank/DDBJ whole genome shotgun (WGS) entry which is preliminary data.</text>
</comment>
<dbReference type="InterPro" id="IPR000547">
    <property type="entry name" value="Clathrin_H-chain/VPS_repeat"/>
</dbReference>
<dbReference type="Pfam" id="PF10366">
    <property type="entry name" value="Vps39_1"/>
    <property type="match status" value="1"/>
</dbReference>
<evidence type="ECO:0000313" key="7">
    <source>
        <dbReference type="EMBL" id="CDO56083.1"/>
    </source>
</evidence>
<evidence type="ECO:0000256" key="1">
    <source>
        <dbReference type="ARBA" id="ARBA00004184"/>
    </source>
</evidence>
<dbReference type="PANTHER" id="PTHR12894:SF49">
    <property type="entry name" value="VAM6_VPS39-LIKE PROTEIN"/>
    <property type="match status" value="1"/>
</dbReference>